<name>A0A8B7P6B5_HYAAZ</name>
<dbReference type="Gene3D" id="1.10.530.10">
    <property type="match status" value="1"/>
</dbReference>
<evidence type="ECO:0000256" key="4">
    <source>
        <dbReference type="ARBA" id="ARBA00022638"/>
    </source>
</evidence>
<protein>
    <recommendedName>
        <fullName evidence="2">lysozyme</fullName>
        <ecNumber evidence="2">3.2.1.17</ecNumber>
    </recommendedName>
</protein>
<gene>
    <name evidence="10" type="primary">LOC108677014</name>
</gene>
<feature type="disulfide bond" evidence="7">
    <location>
        <begin position="30"/>
        <end position="134"/>
    </location>
</feature>
<evidence type="ECO:0000313" key="9">
    <source>
        <dbReference type="Proteomes" id="UP000694843"/>
    </source>
</evidence>
<comment type="catalytic activity">
    <reaction evidence="1">
        <text>Hydrolysis of (1-&gt;4)-beta-linkages between N-acetylmuramic acid and N-acetyl-D-glucosamine residues in a peptidoglycan and between N-acetyl-D-glucosamine residues in chitodextrins.</text>
        <dbReference type="EC" id="3.2.1.17"/>
    </reaction>
</comment>
<dbReference type="KEGG" id="hazt:108677014"/>
<feature type="chain" id="PRO_5034161729" description="lysozyme" evidence="8">
    <location>
        <begin position="26"/>
        <end position="172"/>
    </location>
</feature>
<keyword evidence="3" id="KW-0929">Antimicrobial</keyword>
<dbReference type="PROSITE" id="PS51909">
    <property type="entry name" value="LYSOZYME_I"/>
    <property type="match status" value="1"/>
</dbReference>
<dbReference type="GO" id="GO:0031640">
    <property type="term" value="P:killing of cells of another organism"/>
    <property type="evidence" value="ECO:0007669"/>
    <property type="project" value="UniProtKB-KW"/>
</dbReference>
<evidence type="ECO:0000256" key="8">
    <source>
        <dbReference type="SAM" id="SignalP"/>
    </source>
</evidence>
<dbReference type="GO" id="GO:0042742">
    <property type="term" value="P:defense response to bacterium"/>
    <property type="evidence" value="ECO:0007669"/>
    <property type="project" value="UniProtKB-KW"/>
</dbReference>
<dbReference type="GeneID" id="108677014"/>
<dbReference type="OMA" id="VKYGQDC"/>
<dbReference type="AlphaFoldDB" id="A0A8B7P6B5"/>
<dbReference type="EC" id="3.2.1.17" evidence="2"/>
<evidence type="ECO:0000256" key="7">
    <source>
        <dbReference type="PIRSR" id="PIRSR608597-3"/>
    </source>
</evidence>
<dbReference type="CDD" id="cd16890">
    <property type="entry name" value="lyz_i"/>
    <property type="match status" value="1"/>
</dbReference>
<feature type="signal peptide" evidence="8">
    <location>
        <begin position="1"/>
        <end position="25"/>
    </location>
</feature>
<evidence type="ECO:0000256" key="5">
    <source>
        <dbReference type="ARBA" id="ARBA00022801"/>
    </source>
</evidence>
<organism evidence="9 10">
    <name type="scientific">Hyalella azteca</name>
    <name type="common">Amphipod</name>
    <dbReference type="NCBI Taxonomy" id="294128"/>
    <lineage>
        <taxon>Eukaryota</taxon>
        <taxon>Metazoa</taxon>
        <taxon>Ecdysozoa</taxon>
        <taxon>Arthropoda</taxon>
        <taxon>Crustacea</taxon>
        <taxon>Multicrustacea</taxon>
        <taxon>Malacostraca</taxon>
        <taxon>Eumalacostraca</taxon>
        <taxon>Peracarida</taxon>
        <taxon>Amphipoda</taxon>
        <taxon>Senticaudata</taxon>
        <taxon>Talitrida</taxon>
        <taxon>Talitroidea</taxon>
        <taxon>Hyalellidae</taxon>
        <taxon>Hyalella</taxon>
    </lineage>
</organism>
<feature type="disulfide bond" evidence="7">
    <location>
        <begin position="104"/>
        <end position="110"/>
    </location>
</feature>
<dbReference type="InterPro" id="IPR018247">
    <property type="entry name" value="EF_Hand_1_Ca_BS"/>
</dbReference>
<dbReference type="Proteomes" id="UP000694843">
    <property type="component" value="Unplaced"/>
</dbReference>
<dbReference type="GO" id="GO:0003796">
    <property type="term" value="F:lysozyme activity"/>
    <property type="evidence" value="ECO:0007669"/>
    <property type="project" value="UniProtKB-EC"/>
</dbReference>
<evidence type="ECO:0000256" key="3">
    <source>
        <dbReference type="ARBA" id="ARBA00022529"/>
    </source>
</evidence>
<evidence type="ECO:0000256" key="6">
    <source>
        <dbReference type="ARBA" id="ARBA00023295"/>
    </source>
</evidence>
<reference evidence="10" key="1">
    <citation type="submission" date="2025-08" db="UniProtKB">
        <authorList>
            <consortium name="RefSeq"/>
        </authorList>
    </citation>
    <scope>IDENTIFICATION</scope>
    <source>
        <tissue evidence="10">Whole organism</tissue>
    </source>
</reference>
<feature type="disulfide bond" evidence="7">
    <location>
        <begin position="35"/>
        <end position="41"/>
    </location>
</feature>
<keyword evidence="5" id="KW-0378">Hydrolase</keyword>
<dbReference type="InterPro" id="IPR008597">
    <property type="entry name" value="Invert_lysozyme"/>
</dbReference>
<evidence type="ECO:0000256" key="1">
    <source>
        <dbReference type="ARBA" id="ARBA00000632"/>
    </source>
</evidence>
<keyword evidence="4" id="KW-0081">Bacteriolytic enzyme</keyword>
<keyword evidence="9" id="KW-1185">Reference proteome</keyword>
<keyword evidence="6" id="KW-0326">Glycosidase</keyword>
<keyword evidence="7" id="KW-1015">Disulfide bond</keyword>
<dbReference type="RefSeq" id="XP_018020651.1">
    <property type="nucleotide sequence ID" value="XM_018165162.2"/>
</dbReference>
<dbReference type="Pfam" id="PF05497">
    <property type="entry name" value="Destabilase"/>
    <property type="match status" value="1"/>
</dbReference>
<proteinExistence type="predicted"/>
<dbReference type="OrthoDB" id="6337871at2759"/>
<sequence>MIGRKLSAVILTAACTAVLFASTYGQSPNCLGCLCEASSGCNRTIGCSSFAGYHCGPFLHARLDTAKTTKFTLNVNIYEKNNEEKIYFFAIFETFLYISAFEACANDIYCAADTVALYLKKFEQDCNGDGQVTCLDYALIHKIGGYGCRAPLPPNNPYFLALDHCLSVINES</sequence>
<dbReference type="PROSITE" id="PS00018">
    <property type="entry name" value="EF_HAND_1"/>
    <property type="match status" value="1"/>
</dbReference>
<evidence type="ECO:0000313" key="10">
    <source>
        <dbReference type="RefSeq" id="XP_018020651.1"/>
    </source>
</evidence>
<evidence type="ECO:0000256" key="2">
    <source>
        <dbReference type="ARBA" id="ARBA00012732"/>
    </source>
</evidence>
<keyword evidence="8" id="KW-0732">Signal</keyword>
<accession>A0A8B7P6B5</accession>
<feature type="disulfide bond" evidence="7">
    <location>
        <begin position="47"/>
        <end position="55"/>
    </location>
</feature>